<dbReference type="GO" id="GO:0003677">
    <property type="term" value="F:DNA binding"/>
    <property type="evidence" value="ECO:0007669"/>
    <property type="project" value="UniProtKB-KW"/>
</dbReference>
<dbReference type="Pfam" id="PF04198">
    <property type="entry name" value="Sugar-bind"/>
    <property type="match status" value="1"/>
</dbReference>
<dbReference type="SUPFAM" id="SSF100950">
    <property type="entry name" value="NagB/RpiA/CoA transferase-like"/>
    <property type="match status" value="1"/>
</dbReference>
<evidence type="ECO:0000313" key="6">
    <source>
        <dbReference type="EMBL" id="SEP95543.1"/>
    </source>
</evidence>
<organism evidence="6 7">
    <name type="scientific">Faunimonas pinastri</name>
    <dbReference type="NCBI Taxonomy" id="1855383"/>
    <lineage>
        <taxon>Bacteria</taxon>
        <taxon>Pseudomonadati</taxon>
        <taxon>Pseudomonadota</taxon>
        <taxon>Alphaproteobacteria</taxon>
        <taxon>Hyphomicrobiales</taxon>
        <taxon>Afifellaceae</taxon>
        <taxon>Faunimonas</taxon>
    </lineage>
</organism>
<evidence type="ECO:0000256" key="1">
    <source>
        <dbReference type="ARBA" id="ARBA00010466"/>
    </source>
</evidence>
<dbReference type="Gene3D" id="1.10.10.10">
    <property type="entry name" value="Winged helix-like DNA-binding domain superfamily/Winged helix DNA-binding domain"/>
    <property type="match status" value="1"/>
</dbReference>
<dbReference type="RefSeq" id="WP_092495229.1">
    <property type="nucleotide sequence ID" value="NZ_FOFG01000002.1"/>
</dbReference>
<dbReference type="InterPro" id="IPR036388">
    <property type="entry name" value="WH-like_DNA-bd_sf"/>
</dbReference>
<dbReference type="EMBL" id="FOFG01000002">
    <property type="protein sequence ID" value="SEP95543.1"/>
    <property type="molecule type" value="Genomic_DNA"/>
</dbReference>
<evidence type="ECO:0000256" key="3">
    <source>
        <dbReference type="ARBA" id="ARBA00023125"/>
    </source>
</evidence>
<dbReference type="AlphaFoldDB" id="A0A1H9C3Y2"/>
<dbReference type="InterPro" id="IPR051054">
    <property type="entry name" value="SorC_transcr_regulators"/>
</dbReference>
<feature type="domain" description="Sugar-binding" evidence="5">
    <location>
        <begin position="62"/>
        <end position="315"/>
    </location>
</feature>
<gene>
    <name evidence="6" type="ORF">SAMN05216548_10240</name>
</gene>
<name>A0A1H9C3Y2_9HYPH</name>
<keyword evidence="4" id="KW-0804">Transcription</keyword>
<accession>A0A1H9C3Y2</accession>
<dbReference type="GO" id="GO:0030246">
    <property type="term" value="F:carbohydrate binding"/>
    <property type="evidence" value="ECO:0007669"/>
    <property type="project" value="InterPro"/>
</dbReference>
<sequence length="317" mass="34003">MPSPDADSSRLDDAARAGWLYFIAGNTQDEIARKLNVSRATAQRLVSLSRSERLITFRLEHPIAACMELSQRLQDRYALKHCDVVPTDPASASNLVGIAEAAGSFLEQRLRSDEPTIFALGTGRSLRAAVDHIPPMNCPSHTLVSLVGNISPDGSASFFDVLTRLGDLTRAKHYPMPLPVVAPSRSERDQFLSLAPVRKVRSLAEKADVTLVGVGQLDDTAPLFVDGFITRKDLDDLRKMGAVGDVAGWVFDENGRIVEGSTNERVTSVPPQPDSPRLVIGVAMGASKVAAVEAALKGRLINGLITNEKTAAAILGS</sequence>
<evidence type="ECO:0000259" key="5">
    <source>
        <dbReference type="Pfam" id="PF04198"/>
    </source>
</evidence>
<dbReference type="STRING" id="1855383.SAMN05216548_10240"/>
<protein>
    <submittedName>
        <fullName evidence="6">DNA-binding transcriptional regulator LsrR, DeoR family</fullName>
    </submittedName>
</protein>
<proteinExistence type="inferred from homology"/>
<evidence type="ECO:0000256" key="4">
    <source>
        <dbReference type="ARBA" id="ARBA00023163"/>
    </source>
</evidence>
<keyword evidence="2" id="KW-0805">Transcription regulation</keyword>
<dbReference type="PANTHER" id="PTHR34294:SF1">
    <property type="entry name" value="TRANSCRIPTIONAL REGULATOR LSRR"/>
    <property type="match status" value="1"/>
</dbReference>
<dbReference type="InterPro" id="IPR007324">
    <property type="entry name" value="Sugar-bd_dom_put"/>
</dbReference>
<keyword evidence="3 6" id="KW-0238">DNA-binding</keyword>
<dbReference type="Gene3D" id="3.40.50.1360">
    <property type="match status" value="1"/>
</dbReference>
<evidence type="ECO:0000313" key="7">
    <source>
        <dbReference type="Proteomes" id="UP000199647"/>
    </source>
</evidence>
<dbReference type="PANTHER" id="PTHR34294">
    <property type="entry name" value="TRANSCRIPTIONAL REGULATOR-RELATED"/>
    <property type="match status" value="1"/>
</dbReference>
<dbReference type="InterPro" id="IPR037171">
    <property type="entry name" value="NagB/RpiA_transferase-like"/>
</dbReference>
<keyword evidence="7" id="KW-1185">Reference proteome</keyword>
<dbReference type="OrthoDB" id="7065657at2"/>
<dbReference type="Proteomes" id="UP000199647">
    <property type="component" value="Unassembled WGS sequence"/>
</dbReference>
<comment type="similarity">
    <text evidence="1">Belongs to the SorC transcriptional regulatory family.</text>
</comment>
<evidence type="ECO:0000256" key="2">
    <source>
        <dbReference type="ARBA" id="ARBA00023015"/>
    </source>
</evidence>
<reference evidence="6 7" key="1">
    <citation type="submission" date="2016-10" db="EMBL/GenBank/DDBJ databases">
        <authorList>
            <person name="de Groot N.N."/>
        </authorList>
    </citation>
    <scope>NUCLEOTIDE SEQUENCE [LARGE SCALE GENOMIC DNA]</scope>
    <source>
        <strain evidence="6 7">A52C2</strain>
    </source>
</reference>